<organism evidence="1">
    <name type="scientific">Lepeophtheirus salmonis</name>
    <name type="common">Salmon louse</name>
    <name type="synonym">Caligus salmonis</name>
    <dbReference type="NCBI Taxonomy" id="72036"/>
    <lineage>
        <taxon>Eukaryota</taxon>
        <taxon>Metazoa</taxon>
        <taxon>Ecdysozoa</taxon>
        <taxon>Arthropoda</taxon>
        <taxon>Crustacea</taxon>
        <taxon>Multicrustacea</taxon>
        <taxon>Hexanauplia</taxon>
        <taxon>Copepoda</taxon>
        <taxon>Siphonostomatoida</taxon>
        <taxon>Caligidae</taxon>
        <taxon>Lepeophtheirus</taxon>
    </lineage>
</organism>
<proteinExistence type="predicted"/>
<protein>
    <submittedName>
        <fullName evidence="1">Uncharacterized protein</fullName>
    </submittedName>
</protein>
<dbReference type="EMBL" id="HACA01017078">
    <property type="protein sequence ID" value="CDW34439.1"/>
    <property type="molecule type" value="Transcribed_RNA"/>
</dbReference>
<feature type="non-terminal residue" evidence="1">
    <location>
        <position position="1"/>
    </location>
</feature>
<evidence type="ECO:0000313" key="1">
    <source>
        <dbReference type="EMBL" id="CDW34439.1"/>
    </source>
</evidence>
<dbReference type="AlphaFoldDB" id="A0A0K2U848"/>
<reference evidence="1" key="1">
    <citation type="submission" date="2014-05" db="EMBL/GenBank/DDBJ databases">
        <authorList>
            <person name="Chronopoulou M."/>
        </authorList>
    </citation>
    <scope>NUCLEOTIDE SEQUENCE</scope>
    <source>
        <tissue evidence="1">Whole organism</tissue>
    </source>
</reference>
<accession>A0A0K2U848</accession>
<name>A0A0K2U848_LEPSM</name>
<sequence length="70" mass="8086">VSLRIRIIIQNSLKRDSHKNILTEDVGLSDLIKSENILNLNPLKPQEEFLALFKRGSVFNIRISNQNSRK</sequence>